<dbReference type="PATRIC" id="fig|431306.5.peg.1344"/>
<evidence type="ECO:0000256" key="2">
    <source>
        <dbReference type="SAM" id="SignalP"/>
    </source>
</evidence>
<name>A0A0U4YBU6_9PROT</name>
<proteinExistence type="predicted"/>
<dbReference type="RefSeq" id="WP_172793722.1">
    <property type="nucleotide sequence ID" value="NZ_JBNZCO010000001.1"/>
</dbReference>
<dbReference type="AlphaFoldDB" id="A0A0U4YBU6"/>
<evidence type="ECO:0000256" key="1">
    <source>
        <dbReference type="SAM" id="MobiDB-lite"/>
    </source>
</evidence>
<protein>
    <recommendedName>
        <fullName evidence="5">Lipoprotein</fullName>
    </recommendedName>
</protein>
<evidence type="ECO:0000313" key="3">
    <source>
        <dbReference type="EMBL" id="CEF55281.1"/>
    </source>
</evidence>
<sequence>MTPRLFMGLFLATLLCLPLAACGKKGPNQAPGPKSQITYPRMYPSD</sequence>
<reference evidence="4" key="1">
    <citation type="submission" date="2014-09" db="EMBL/GenBank/DDBJ databases">
        <authorList>
            <person name="Illeghems K.G."/>
        </authorList>
    </citation>
    <scope>NUCLEOTIDE SEQUENCE [LARGE SCALE GENOMIC DNA]</scope>
    <source>
        <strain evidence="4">LMG 23848T</strain>
    </source>
</reference>
<feature type="signal peptide" evidence="2">
    <location>
        <begin position="1"/>
        <end position="20"/>
    </location>
</feature>
<dbReference type="Proteomes" id="UP000068250">
    <property type="component" value="Chromosome I"/>
</dbReference>
<feature type="region of interest" description="Disordered" evidence="1">
    <location>
        <begin position="23"/>
        <end position="46"/>
    </location>
</feature>
<evidence type="ECO:0008006" key="5">
    <source>
        <dbReference type="Google" id="ProtNLM"/>
    </source>
</evidence>
<keyword evidence="2" id="KW-0732">Signal</keyword>
<dbReference type="EMBL" id="LN609302">
    <property type="protein sequence ID" value="CEF55281.1"/>
    <property type="molecule type" value="Genomic_DNA"/>
</dbReference>
<accession>A0A0U4YBU6</accession>
<organism evidence="3 4">
    <name type="scientific">Acetobacter ghanensis</name>
    <dbReference type="NCBI Taxonomy" id="431306"/>
    <lineage>
        <taxon>Bacteria</taxon>
        <taxon>Pseudomonadati</taxon>
        <taxon>Pseudomonadota</taxon>
        <taxon>Alphaproteobacteria</taxon>
        <taxon>Acetobacterales</taxon>
        <taxon>Acetobacteraceae</taxon>
        <taxon>Acetobacter</taxon>
    </lineage>
</organism>
<evidence type="ECO:0000313" key="4">
    <source>
        <dbReference type="Proteomes" id="UP000068250"/>
    </source>
</evidence>
<gene>
    <name evidence="3" type="ORF">AGA_1319</name>
</gene>
<feature type="chain" id="PRO_5006854562" description="Lipoprotein" evidence="2">
    <location>
        <begin position="21"/>
        <end position="46"/>
    </location>
</feature>
<dbReference type="STRING" id="431306.AGA_1319"/>